<proteinExistence type="predicted"/>
<dbReference type="InterPro" id="IPR036047">
    <property type="entry name" value="F-box-like_dom_sf"/>
</dbReference>
<feature type="domain" description="F-box" evidence="1">
    <location>
        <begin position="4"/>
        <end position="51"/>
    </location>
</feature>
<evidence type="ECO:0000259" key="1">
    <source>
        <dbReference type="Pfam" id="PF12937"/>
    </source>
</evidence>
<sequence length="442" mass="49487">MSPASLPQELISLILSFLFHVHDKPTLSSCSLVSKAWLSLSRTHLFHDITLNNRNHPQILLSPYTPTLAAYTRRLKIARLNIASPSFPPSPFPPFSDTLFQIQRFSAITSLMLQRTAPSKNMLLALPPLFPEVRHLYLDAVNFPTSAEAYTFFCAFGRLEKVTVSHTWDQSKSTQREPLYFPPGVRGVDARGGLFFLKVPVPVSVKGGEGLGYGGVRVRVLRLGGLRIRDAAAIAPHLEAIGKGLEHLELGFVAYSAAEVFHNKIDLSSTPNLRSFALLRAPPKLLLSALRSAAPLQKLEEATLTMHSMLDEAQIVRVLTTFDWATLDALTGDALRTPRLHNVTLRLEESLRTRVHERVKGGMRMSVGRKVLELRFVGALREACEWEEQIMQDPFGTRWTTRYERHFRDVVSVHLVKCTSGAPRTSNVRCLELQLELKETIG</sequence>
<name>A0A8H5H8A4_9AGAR</name>
<accession>A0A8H5H8A4</accession>
<dbReference type="AlphaFoldDB" id="A0A8H5H8A4"/>
<dbReference type="Pfam" id="PF12937">
    <property type="entry name" value="F-box-like"/>
    <property type="match status" value="1"/>
</dbReference>
<dbReference type="EMBL" id="JAACJP010000019">
    <property type="protein sequence ID" value="KAF5378603.1"/>
    <property type="molecule type" value="Genomic_DNA"/>
</dbReference>
<dbReference type="CDD" id="cd09917">
    <property type="entry name" value="F-box_SF"/>
    <property type="match status" value="1"/>
</dbReference>
<keyword evidence="3" id="KW-1185">Reference proteome</keyword>
<protein>
    <recommendedName>
        <fullName evidence="1">F-box domain-containing protein</fullName>
    </recommendedName>
</protein>
<evidence type="ECO:0000313" key="2">
    <source>
        <dbReference type="EMBL" id="KAF5378603.1"/>
    </source>
</evidence>
<gene>
    <name evidence="2" type="ORF">D9615_007146</name>
</gene>
<dbReference type="OrthoDB" id="2745898at2759"/>
<dbReference type="InterPro" id="IPR001810">
    <property type="entry name" value="F-box_dom"/>
</dbReference>
<dbReference type="Gene3D" id="3.80.10.10">
    <property type="entry name" value="Ribonuclease Inhibitor"/>
    <property type="match status" value="1"/>
</dbReference>
<reference evidence="2 3" key="1">
    <citation type="journal article" date="2020" name="ISME J.">
        <title>Uncovering the hidden diversity of litter-decomposition mechanisms in mushroom-forming fungi.</title>
        <authorList>
            <person name="Floudas D."/>
            <person name="Bentzer J."/>
            <person name="Ahren D."/>
            <person name="Johansson T."/>
            <person name="Persson P."/>
            <person name="Tunlid A."/>
        </authorList>
    </citation>
    <scope>NUCLEOTIDE SEQUENCE [LARGE SCALE GENOMIC DNA]</scope>
    <source>
        <strain evidence="2 3">CBS 661.87</strain>
    </source>
</reference>
<comment type="caution">
    <text evidence="2">The sequence shown here is derived from an EMBL/GenBank/DDBJ whole genome shotgun (WGS) entry which is preliminary data.</text>
</comment>
<dbReference type="SUPFAM" id="SSF81383">
    <property type="entry name" value="F-box domain"/>
    <property type="match status" value="1"/>
</dbReference>
<dbReference type="Proteomes" id="UP000565441">
    <property type="component" value="Unassembled WGS sequence"/>
</dbReference>
<evidence type="ECO:0000313" key="3">
    <source>
        <dbReference type="Proteomes" id="UP000565441"/>
    </source>
</evidence>
<dbReference type="InterPro" id="IPR032675">
    <property type="entry name" value="LRR_dom_sf"/>
</dbReference>
<organism evidence="2 3">
    <name type="scientific">Tricholomella constricta</name>
    <dbReference type="NCBI Taxonomy" id="117010"/>
    <lineage>
        <taxon>Eukaryota</taxon>
        <taxon>Fungi</taxon>
        <taxon>Dikarya</taxon>
        <taxon>Basidiomycota</taxon>
        <taxon>Agaricomycotina</taxon>
        <taxon>Agaricomycetes</taxon>
        <taxon>Agaricomycetidae</taxon>
        <taxon>Agaricales</taxon>
        <taxon>Tricholomatineae</taxon>
        <taxon>Lyophyllaceae</taxon>
        <taxon>Tricholomella</taxon>
    </lineage>
</organism>